<gene>
    <name evidence="2" type="ORF">FPE_LOCUS1276</name>
</gene>
<keyword evidence="3" id="KW-1185">Reference proteome</keyword>
<evidence type="ECO:0000313" key="2">
    <source>
        <dbReference type="EMBL" id="CAI9753845.1"/>
    </source>
</evidence>
<dbReference type="AlphaFoldDB" id="A0AAD1YMX2"/>
<accession>A0AAD1YMX2</accession>
<dbReference type="EMBL" id="OU503036">
    <property type="protein sequence ID" value="CAI9753845.1"/>
    <property type="molecule type" value="Genomic_DNA"/>
</dbReference>
<proteinExistence type="predicted"/>
<keyword evidence="1" id="KW-0812">Transmembrane</keyword>
<keyword evidence="1" id="KW-0472">Membrane</keyword>
<organism evidence="2 3">
    <name type="scientific">Fraxinus pennsylvanica</name>
    <dbReference type="NCBI Taxonomy" id="56036"/>
    <lineage>
        <taxon>Eukaryota</taxon>
        <taxon>Viridiplantae</taxon>
        <taxon>Streptophyta</taxon>
        <taxon>Embryophyta</taxon>
        <taxon>Tracheophyta</taxon>
        <taxon>Spermatophyta</taxon>
        <taxon>Magnoliopsida</taxon>
        <taxon>eudicotyledons</taxon>
        <taxon>Gunneridae</taxon>
        <taxon>Pentapetalae</taxon>
        <taxon>asterids</taxon>
        <taxon>lamiids</taxon>
        <taxon>Lamiales</taxon>
        <taxon>Oleaceae</taxon>
        <taxon>Oleeae</taxon>
        <taxon>Fraxinus</taxon>
    </lineage>
</organism>
<evidence type="ECO:0000256" key="1">
    <source>
        <dbReference type="SAM" id="Phobius"/>
    </source>
</evidence>
<sequence>MFSGKISSFSKKSELKIGESATFSACVNSSNNHGASSVHENASQHLKIVEKITTLNGKVSTNIQGHSNGASLENHHKNKTILAATMSLIIFYEGFKHYLGIPNNLLGCICFQEMSFLMILLVFITYSLSL</sequence>
<keyword evidence="1" id="KW-1133">Transmembrane helix</keyword>
<protein>
    <submittedName>
        <fullName evidence="2">Uncharacterized protein</fullName>
    </submittedName>
</protein>
<feature type="transmembrane region" description="Helical" evidence="1">
    <location>
        <begin position="105"/>
        <end position="128"/>
    </location>
</feature>
<reference evidence="2" key="1">
    <citation type="submission" date="2023-05" db="EMBL/GenBank/DDBJ databases">
        <authorList>
            <person name="Huff M."/>
        </authorList>
    </citation>
    <scope>NUCLEOTIDE SEQUENCE</scope>
</reference>
<name>A0AAD1YMX2_9LAMI</name>
<dbReference type="Proteomes" id="UP000834106">
    <property type="component" value="Chromosome 1"/>
</dbReference>
<evidence type="ECO:0000313" key="3">
    <source>
        <dbReference type="Proteomes" id="UP000834106"/>
    </source>
</evidence>